<dbReference type="GO" id="GO:0006355">
    <property type="term" value="P:regulation of DNA-templated transcription"/>
    <property type="evidence" value="ECO:0007669"/>
    <property type="project" value="InterPro"/>
</dbReference>
<dbReference type="SUPFAM" id="SSF55785">
    <property type="entry name" value="PYP-like sensor domain (PAS domain)"/>
    <property type="match status" value="1"/>
</dbReference>
<name>A0A4R8MMJ3_LEPME</name>
<organism evidence="6 7">
    <name type="scientific">Leptospira meyeri</name>
    <dbReference type="NCBI Taxonomy" id="29508"/>
    <lineage>
        <taxon>Bacteria</taxon>
        <taxon>Pseudomonadati</taxon>
        <taxon>Spirochaetota</taxon>
        <taxon>Spirochaetia</taxon>
        <taxon>Leptospirales</taxon>
        <taxon>Leptospiraceae</taxon>
        <taxon>Leptospira</taxon>
    </lineage>
</organism>
<keyword evidence="4" id="KW-0675">Receptor</keyword>
<dbReference type="InterPro" id="IPR012130">
    <property type="entry name" value="PYP"/>
</dbReference>
<dbReference type="GO" id="GO:0009881">
    <property type="term" value="F:photoreceptor activity"/>
    <property type="evidence" value="ECO:0007669"/>
    <property type="project" value="InterPro"/>
</dbReference>
<keyword evidence="7" id="KW-1185">Reference proteome</keyword>
<dbReference type="STRING" id="1193051.LEP1GSC017_0125"/>
<gene>
    <name evidence="6" type="ORF">CLV96_2892</name>
</gene>
<evidence type="ECO:0000256" key="3">
    <source>
        <dbReference type="ARBA" id="ARBA00022991"/>
    </source>
</evidence>
<keyword evidence="3" id="KW-0157">Chromophore</keyword>
<reference evidence="6 7" key="1">
    <citation type="submission" date="2019-03" db="EMBL/GenBank/DDBJ databases">
        <title>Genomic Encyclopedia of Archaeal and Bacterial Type Strains, Phase II (KMG-II): from individual species to whole genera.</title>
        <authorList>
            <person name="Goeker M."/>
        </authorList>
    </citation>
    <scope>NUCLEOTIDE SEQUENCE [LARGE SCALE GENOMIC DNA]</scope>
    <source>
        <strain evidence="6 7">DSM 21537</strain>
    </source>
</reference>
<feature type="domain" description="PAS fold" evidence="5">
    <location>
        <begin position="22"/>
        <end position="106"/>
    </location>
</feature>
<dbReference type="AlphaFoldDB" id="A0A4R8MMJ3"/>
<dbReference type="EMBL" id="SORO01000002">
    <property type="protein sequence ID" value="TDY68378.1"/>
    <property type="molecule type" value="Genomic_DNA"/>
</dbReference>
<dbReference type="PIRSF" id="PIRSF000087">
    <property type="entry name" value="PYP"/>
    <property type="match status" value="1"/>
</dbReference>
<proteinExistence type="inferred from homology"/>
<evidence type="ECO:0000256" key="1">
    <source>
        <dbReference type="ARBA" id="ARBA00009132"/>
    </source>
</evidence>
<evidence type="ECO:0000256" key="4">
    <source>
        <dbReference type="ARBA" id="ARBA00023170"/>
    </source>
</evidence>
<dbReference type="GeneID" id="79828172"/>
<comment type="similarity">
    <text evidence="1">Belongs to the photoactive yellow protein family.</text>
</comment>
<accession>A0A4R8MMJ3</accession>
<dbReference type="Proteomes" id="UP000294684">
    <property type="component" value="Unassembled WGS sequence"/>
</dbReference>
<dbReference type="OrthoDB" id="329226at2"/>
<comment type="caution">
    <text evidence="6">The sequence shown here is derived from an EMBL/GenBank/DDBJ whole genome shotgun (WGS) entry which is preliminary data.</text>
</comment>
<evidence type="ECO:0000256" key="2">
    <source>
        <dbReference type="ARBA" id="ARBA00019243"/>
    </source>
</evidence>
<dbReference type="Pfam" id="PF00989">
    <property type="entry name" value="PAS"/>
    <property type="match status" value="1"/>
</dbReference>
<evidence type="ECO:0000313" key="6">
    <source>
        <dbReference type="EMBL" id="TDY68378.1"/>
    </source>
</evidence>
<dbReference type="InterPro" id="IPR013767">
    <property type="entry name" value="PAS_fold"/>
</dbReference>
<sequence length="123" mass="13867">MSKFIDQNIIGKLGTLTQSEADAASFGIVKVDGSGKILLYNKYESELANVPIQTAVGKNFFTEVAICTNNRIFYGRFKEGMVSGDLDIAFNYVFTYKMKPTNVVIHLYHDNPSNTNWIFVKLR</sequence>
<dbReference type="Gene3D" id="3.30.450.20">
    <property type="entry name" value="PAS domain"/>
    <property type="match status" value="1"/>
</dbReference>
<protein>
    <recommendedName>
        <fullName evidence="2">Photoactive yellow protein</fullName>
    </recommendedName>
</protein>
<dbReference type="GO" id="GO:0007602">
    <property type="term" value="P:phototransduction"/>
    <property type="evidence" value="ECO:0007669"/>
    <property type="project" value="InterPro"/>
</dbReference>
<dbReference type="InterPro" id="IPR035965">
    <property type="entry name" value="PAS-like_dom_sf"/>
</dbReference>
<dbReference type="RefSeq" id="WP_004787871.1">
    <property type="nucleotide sequence ID" value="NZ_JAMQPX010000002.1"/>
</dbReference>
<evidence type="ECO:0000313" key="7">
    <source>
        <dbReference type="Proteomes" id="UP000294684"/>
    </source>
</evidence>
<evidence type="ECO:0000259" key="5">
    <source>
        <dbReference type="Pfam" id="PF00989"/>
    </source>
</evidence>